<comment type="caution">
    <text evidence="2">The sequence shown here is derived from an EMBL/GenBank/DDBJ whole genome shotgun (WGS) entry which is preliminary data.</text>
</comment>
<proteinExistence type="predicted"/>
<evidence type="ECO:0000256" key="1">
    <source>
        <dbReference type="SAM" id="MobiDB-lite"/>
    </source>
</evidence>
<dbReference type="EMBL" id="QGNW01000068">
    <property type="protein sequence ID" value="RVX02912.1"/>
    <property type="molecule type" value="Genomic_DNA"/>
</dbReference>
<reference evidence="2 3" key="1">
    <citation type="journal article" date="2018" name="PLoS Genet.">
        <title>Population sequencing reveals clonal diversity and ancestral inbreeding in the grapevine cultivar Chardonnay.</title>
        <authorList>
            <person name="Roach M.J."/>
            <person name="Johnson D.L."/>
            <person name="Bohlmann J."/>
            <person name="van Vuuren H.J."/>
            <person name="Jones S.J."/>
            <person name="Pretorius I.S."/>
            <person name="Schmidt S.A."/>
            <person name="Borneman A.R."/>
        </authorList>
    </citation>
    <scope>NUCLEOTIDE SEQUENCE [LARGE SCALE GENOMIC DNA]</scope>
    <source>
        <strain evidence="3">cv. Chardonnay</strain>
        <tissue evidence="2">Leaf</tissue>
    </source>
</reference>
<name>A0A438J1W6_VITVI</name>
<protein>
    <submittedName>
        <fullName evidence="2">Uncharacterized protein</fullName>
    </submittedName>
</protein>
<dbReference type="OrthoDB" id="1938779at2759"/>
<evidence type="ECO:0000313" key="2">
    <source>
        <dbReference type="EMBL" id="RVX02912.1"/>
    </source>
</evidence>
<dbReference type="Proteomes" id="UP000288805">
    <property type="component" value="Unassembled WGS sequence"/>
</dbReference>
<evidence type="ECO:0000313" key="3">
    <source>
        <dbReference type="Proteomes" id="UP000288805"/>
    </source>
</evidence>
<sequence>MEEEVTQKKVPTLNSPNWEDLPYQEQINSGAQGQTQPRIPTFLCCQNQGDIDELESKTDKGKENRPLLLRVFAGVAKFGEGLRENLSPKQKGDWKDLVLMSLSFAVYVYMSQRIVCAYCVWMSTVKQPW</sequence>
<accession>A0A438J1W6</accession>
<feature type="region of interest" description="Disordered" evidence="1">
    <location>
        <begin position="1"/>
        <end position="20"/>
    </location>
</feature>
<dbReference type="AlphaFoldDB" id="A0A438J1W6"/>
<organism evidence="2 3">
    <name type="scientific">Vitis vinifera</name>
    <name type="common">Grape</name>
    <dbReference type="NCBI Taxonomy" id="29760"/>
    <lineage>
        <taxon>Eukaryota</taxon>
        <taxon>Viridiplantae</taxon>
        <taxon>Streptophyta</taxon>
        <taxon>Embryophyta</taxon>
        <taxon>Tracheophyta</taxon>
        <taxon>Spermatophyta</taxon>
        <taxon>Magnoliopsida</taxon>
        <taxon>eudicotyledons</taxon>
        <taxon>Gunneridae</taxon>
        <taxon>Pentapetalae</taxon>
        <taxon>rosids</taxon>
        <taxon>Vitales</taxon>
        <taxon>Vitaceae</taxon>
        <taxon>Viteae</taxon>
        <taxon>Vitis</taxon>
    </lineage>
</organism>
<gene>
    <name evidence="2" type="ORF">CK203_023319</name>
</gene>